<feature type="domain" description="DUF11" evidence="1">
    <location>
        <begin position="389"/>
        <end position="479"/>
    </location>
</feature>
<dbReference type="Pfam" id="PF01345">
    <property type="entry name" value="DUF11"/>
    <property type="match status" value="1"/>
</dbReference>
<gene>
    <name evidence="4" type="ORF">UFOPK3037_00185</name>
    <name evidence="2" type="ORF">UFOPK3406_00187</name>
    <name evidence="3" type="ORF">UFOPK3925_00822</name>
    <name evidence="5" type="ORF">UFOPK4097_00458</name>
</gene>
<dbReference type="Pfam" id="PF17963">
    <property type="entry name" value="Big_9"/>
    <property type="match status" value="1"/>
</dbReference>
<dbReference type="EMBL" id="CAFAAO010000002">
    <property type="protein sequence ID" value="CAB4794636.1"/>
    <property type="molecule type" value="Genomic_DNA"/>
</dbReference>
<evidence type="ECO:0000313" key="3">
    <source>
        <dbReference type="EMBL" id="CAB4339041.1"/>
    </source>
</evidence>
<dbReference type="Gene3D" id="2.60.40.2810">
    <property type="match status" value="1"/>
</dbReference>
<dbReference type="InterPro" id="IPR001434">
    <property type="entry name" value="OmcB-like_DUF11"/>
</dbReference>
<evidence type="ECO:0000313" key="4">
    <source>
        <dbReference type="EMBL" id="CAB4794636.1"/>
    </source>
</evidence>
<protein>
    <submittedName>
        <fullName evidence="5">Unannotated protein</fullName>
    </submittedName>
</protein>
<evidence type="ECO:0000313" key="5">
    <source>
        <dbReference type="EMBL" id="CAB5013324.1"/>
    </source>
</evidence>
<dbReference type="InterPro" id="IPR047589">
    <property type="entry name" value="DUF11_rpt"/>
</dbReference>
<organism evidence="5">
    <name type="scientific">freshwater metagenome</name>
    <dbReference type="NCBI Taxonomy" id="449393"/>
    <lineage>
        <taxon>unclassified sequences</taxon>
        <taxon>metagenomes</taxon>
        <taxon>ecological metagenomes</taxon>
    </lineage>
</organism>
<reference evidence="5" key="1">
    <citation type="submission" date="2020-05" db="EMBL/GenBank/DDBJ databases">
        <authorList>
            <person name="Chiriac C."/>
            <person name="Salcher M."/>
            <person name="Ghai R."/>
            <person name="Kavagutti S V."/>
        </authorList>
    </citation>
    <scope>NUCLEOTIDE SEQUENCE</scope>
</reference>
<sequence length="739" mass="76386">MSFIVSAPPISKAVTLQPMSIAYEGIVSGNVATTGNSVLTCSTSAGAYASQCIDARKRSGSRLNNDDYSMINFKVPFGQLAEANYFNASSGSIVIPAGAVIKHATLFWGGSMRLNTGDVGAVNPSAKGSVLFSRPGDDCSGFGDPCAVTAIASDIAQINPTSNLGPYRASSDVTAKLTDSSLTWTINGPHKSLNVSVANIQTTTGRDKAAGWGVIVVYEDSREAPHHIRILKGLAQESLVEDDEFIFDGFQTAATGNVLTDFGIIAFDGDASNATDSISMIDAGGSAIIADGVNPDNNIANSTISIGGIISPYLNNSSVDRSKNTFGVDVDQISMVNGLSHDVVSAKLWPSVSGDSFYITGLALSNEITSPDVHLTKYVSSITGGDPDLVESGDTITYTITAENSGQANASTLEVRDVLPADLDVTGSTGIDCVVIPSGEICKDIGTLNAGTEISFTITGTLNGASITTTGAFDNRVTAEFESTLGPQTAVSEVVTVEYGTTTADLAAGVSWSRDYIQAGQSTTITGSVTNLGPASDSNPSLELTAQEDALLTVANIPSGCTKTAPTTLTCGASALGISQANALEPGMTASVSFIVTPAKSTSSMQVWATTKTSVAAGDPNPDNDTAETMLYVNHKPKAKDGKATAKTGGSAIQMSLATKISDSDGDALHVRLGRVKHGKATVNGDIVTFTPPKKWHGIFKLRYYLTDGKGGTAKAWITIKVVKQGSGYTGNRCLVTGC</sequence>
<proteinExistence type="predicted"/>
<dbReference type="Gene3D" id="2.60.40.10">
    <property type="entry name" value="Immunoglobulins"/>
    <property type="match status" value="1"/>
</dbReference>
<evidence type="ECO:0000259" key="1">
    <source>
        <dbReference type="Pfam" id="PF01345"/>
    </source>
</evidence>
<dbReference type="NCBIfam" id="TIGR01451">
    <property type="entry name" value="B_ant_repeat"/>
    <property type="match status" value="1"/>
</dbReference>
<dbReference type="EMBL" id="CAFBPK010000004">
    <property type="protein sequence ID" value="CAB5013324.1"/>
    <property type="molecule type" value="Genomic_DNA"/>
</dbReference>
<accession>A0A6J7QGI4</accession>
<dbReference type="EMBL" id="CAESAI010000002">
    <property type="protein sequence ID" value="CAB4331005.1"/>
    <property type="molecule type" value="Genomic_DNA"/>
</dbReference>
<dbReference type="EMBL" id="CAESAD010000004">
    <property type="protein sequence ID" value="CAB4339041.1"/>
    <property type="molecule type" value="Genomic_DNA"/>
</dbReference>
<evidence type="ECO:0000313" key="2">
    <source>
        <dbReference type="EMBL" id="CAB4331005.1"/>
    </source>
</evidence>
<name>A0A6J7QGI4_9ZZZZ</name>
<dbReference type="AlphaFoldDB" id="A0A6J7QGI4"/>
<dbReference type="InterPro" id="IPR013783">
    <property type="entry name" value="Ig-like_fold"/>
</dbReference>